<dbReference type="GO" id="GO:0003723">
    <property type="term" value="F:RNA binding"/>
    <property type="evidence" value="ECO:0007669"/>
    <property type="project" value="InterPro"/>
</dbReference>
<dbReference type="OrthoDB" id="267048at2759"/>
<dbReference type="Proteomes" id="UP000580250">
    <property type="component" value="Unassembled WGS sequence"/>
</dbReference>
<evidence type="ECO:0000313" key="2">
    <source>
        <dbReference type="EMBL" id="CAD2179560.1"/>
    </source>
</evidence>
<sequence>MDANYQSEPPFMAAPGRIIYIGNIPYNTSRKELADVCANYGAVVDVHILPTFPEDRPTVVYL</sequence>
<dbReference type="Pfam" id="PF00076">
    <property type="entry name" value="RRM_1"/>
    <property type="match status" value="1"/>
</dbReference>
<dbReference type="Gene3D" id="3.30.70.330">
    <property type="match status" value="1"/>
</dbReference>
<proteinExistence type="predicted"/>
<feature type="domain" description="RRM" evidence="1">
    <location>
        <begin position="19"/>
        <end position="53"/>
    </location>
</feature>
<gene>
    <name evidence="2" type="ORF">MENT_LOCUS31569</name>
</gene>
<evidence type="ECO:0000259" key="1">
    <source>
        <dbReference type="Pfam" id="PF00076"/>
    </source>
</evidence>
<dbReference type="EMBL" id="CAJEWN010000347">
    <property type="protein sequence ID" value="CAD2179560.1"/>
    <property type="molecule type" value="Genomic_DNA"/>
</dbReference>
<comment type="caution">
    <text evidence="2">The sequence shown here is derived from an EMBL/GenBank/DDBJ whole genome shotgun (WGS) entry which is preliminary data.</text>
</comment>
<accession>A0A6V7VX99</accession>
<dbReference type="AlphaFoldDB" id="A0A6V7VX99"/>
<name>A0A6V7VX99_MELEN</name>
<protein>
    <recommendedName>
        <fullName evidence="1">RRM domain-containing protein</fullName>
    </recommendedName>
</protein>
<dbReference type="InterPro" id="IPR035979">
    <property type="entry name" value="RBD_domain_sf"/>
</dbReference>
<organism evidence="2 3">
    <name type="scientific">Meloidogyne enterolobii</name>
    <name type="common">Root-knot nematode worm</name>
    <name type="synonym">Meloidogyne mayaguensis</name>
    <dbReference type="NCBI Taxonomy" id="390850"/>
    <lineage>
        <taxon>Eukaryota</taxon>
        <taxon>Metazoa</taxon>
        <taxon>Ecdysozoa</taxon>
        <taxon>Nematoda</taxon>
        <taxon>Chromadorea</taxon>
        <taxon>Rhabditida</taxon>
        <taxon>Tylenchina</taxon>
        <taxon>Tylenchomorpha</taxon>
        <taxon>Tylenchoidea</taxon>
        <taxon>Meloidogynidae</taxon>
        <taxon>Meloidogyninae</taxon>
        <taxon>Meloidogyne</taxon>
    </lineage>
</organism>
<dbReference type="SUPFAM" id="SSF54928">
    <property type="entry name" value="RNA-binding domain, RBD"/>
    <property type="match status" value="1"/>
</dbReference>
<dbReference type="InterPro" id="IPR000504">
    <property type="entry name" value="RRM_dom"/>
</dbReference>
<dbReference type="InterPro" id="IPR012677">
    <property type="entry name" value="Nucleotide-bd_a/b_plait_sf"/>
</dbReference>
<reference evidence="2 3" key="1">
    <citation type="submission" date="2020-08" db="EMBL/GenBank/DDBJ databases">
        <authorList>
            <person name="Koutsovoulos G."/>
            <person name="Danchin GJ E."/>
        </authorList>
    </citation>
    <scope>NUCLEOTIDE SEQUENCE [LARGE SCALE GENOMIC DNA]</scope>
</reference>
<evidence type="ECO:0000313" key="3">
    <source>
        <dbReference type="Proteomes" id="UP000580250"/>
    </source>
</evidence>